<feature type="domain" description="Thiolase N-terminal" evidence="6">
    <location>
        <begin position="5"/>
        <end position="231"/>
    </location>
</feature>
<accession>A0ABY4JRJ3</accession>
<proteinExistence type="inferred from homology"/>
<evidence type="ECO:0000313" key="9">
    <source>
        <dbReference type="Proteomes" id="UP000830639"/>
    </source>
</evidence>
<keyword evidence="3 4" id="KW-0012">Acyltransferase</keyword>
<dbReference type="SUPFAM" id="SSF53901">
    <property type="entry name" value="Thiolase-like"/>
    <property type="match status" value="2"/>
</dbReference>
<keyword evidence="9" id="KW-1185">Reference proteome</keyword>
<organism evidence="8 9">
    <name type="scientific">Gottfriedia acidiceleris</name>
    <dbReference type="NCBI Taxonomy" id="371036"/>
    <lineage>
        <taxon>Bacteria</taxon>
        <taxon>Bacillati</taxon>
        <taxon>Bacillota</taxon>
        <taxon>Bacilli</taxon>
        <taxon>Bacillales</taxon>
        <taxon>Bacillaceae</taxon>
        <taxon>Gottfriedia</taxon>
    </lineage>
</organism>
<dbReference type="InterPro" id="IPR002155">
    <property type="entry name" value="Thiolase"/>
</dbReference>
<dbReference type="Pfam" id="PF02803">
    <property type="entry name" value="Thiolase_C"/>
    <property type="match status" value="1"/>
</dbReference>
<sequence length="368" mass="39536">MKRAVIVKAKRTPIGKKGGILRDFLPHELTAPLFKYLAKGLDEKIDDIIIGNVVGPGGNVARVSALEADLPLTVPGITIDRQCSAGLEAIRMACYLVQGGAGNCYLAGGVESSSTSPFPARARFAPDKIGDPDMGIAAENVAEKYGISKEAQDQYALLSYTRSWESQYNGHFNEEIIPVGDFDQDEVFYKKRKMEELLKRAKPVFKKNGTVTAANSCGIHDGASAVLIMEENEAIKNGLKPVLRFVDSQVSGVHPNYPGAAPIPAIRDLLSINNLTVSDIELFEINEAFSSKVLACSKELSIPTSKLNCNGGALTIGHPYGASGSIMVTKLFYEVQRRTNLESNYVVTAIGSGGGIGLAVLFEIVKQN</sequence>
<dbReference type="Pfam" id="PF00108">
    <property type="entry name" value="Thiolase_N"/>
    <property type="match status" value="1"/>
</dbReference>
<feature type="transmembrane region" description="Helical" evidence="5">
    <location>
        <begin position="345"/>
        <end position="365"/>
    </location>
</feature>
<reference evidence="8 9" key="1">
    <citation type="submission" date="2022-04" db="EMBL/GenBank/DDBJ databases">
        <title>Mechanism of arsenic methylation and mitigation arsenic toxicity by Bacillus sp. LH14 from an Arsenic-Contaminated Paddy Soil.</title>
        <authorList>
            <person name="Wang D."/>
        </authorList>
    </citation>
    <scope>NUCLEOTIDE SEQUENCE [LARGE SCALE GENOMIC DNA]</scope>
    <source>
        <strain evidence="8 9">LH14</strain>
    </source>
</reference>
<protein>
    <submittedName>
        <fullName evidence="8">Acetyl-CoA C-acyltransferase</fullName>
    </submittedName>
</protein>
<evidence type="ECO:0000313" key="8">
    <source>
        <dbReference type="EMBL" id="UPM56476.1"/>
    </source>
</evidence>
<feature type="domain" description="Thiolase C-terminal" evidence="7">
    <location>
        <begin position="240"/>
        <end position="363"/>
    </location>
</feature>
<dbReference type="PANTHER" id="PTHR43853:SF3">
    <property type="entry name" value="ACETYL-COA C-ACETYLTRANSFERASE YHFS-RELATED"/>
    <property type="match status" value="1"/>
</dbReference>
<dbReference type="PANTHER" id="PTHR43853">
    <property type="entry name" value="3-KETOACYL-COA THIOLASE, PEROXISOMAL"/>
    <property type="match status" value="1"/>
</dbReference>
<comment type="similarity">
    <text evidence="1 4">Belongs to the thiolase-like superfamily. Thiolase family.</text>
</comment>
<evidence type="ECO:0000256" key="4">
    <source>
        <dbReference type="RuleBase" id="RU003557"/>
    </source>
</evidence>
<keyword evidence="5" id="KW-0812">Transmembrane</keyword>
<dbReference type="PIRSF" id="PIRSF000429">
    <property type="entry name" value="Ac-CoA_Ac_transf"/>
    <property type="match status" value="1"/>
</dbReference>
<dbReference type="Gene3D" id="3.40.47.10">
    <property type="match status" value="2"/>
</dbReference>
<keyword evidence="5" id="KW-0472">Membrane</keyword>
<evidence type="ECO:0000259" key="6">
    <source>
        <dbReference type="Pfam" id="PF00108"/>
    </source>
</evidence>
<evidence type="ECO:0000259" key="7">
    <source>
        <dbReference type="Pfam" id="PF02803"/>
    </source>
</evidence>
<dbReference type="InterPro" id="IPR016039">
    <property type="entry name" value="Thiolase-like"/>
</dbReference>
<keyword evidence="2 4" id="KW-0808">Transferase</keyword>
<evidence type="ECO:0000256" key="2">
    <source>
        <dbReference type="ARBA" id="ARBA00022679"/>
    </source>
</evidence>
<evidence type="ECO:0000256" key="5">
    <source>
        <dbReference type="SAM" id="Phobius"/>
    </source>
</evidence>
<dbReference type="CDD" id="cd00751">
    <property type="entry name" value="thiolase"/>
    <property type="match status" value="1"/>
</dbReference>
<dbReference type="EMBL" id="CP096034">
    <property type="protein sequence ID" value="UPM56476.1"/>
    <property type="molecule type" value="Genomic_DNA"/>
</dbReference>
<dbReference type="InterPro" id="IPR050215">
    <property type="entry name" value="Thiolase-like_sf_Thiolase"/>
</dbReference>
<gene>
    <name evidence="8" type="ORF">MY490_11480</name>
</gene>
<keyword evidence="5" id="KW-1133">Transmembrane helix</keyword>
<dbReference type="RefSeq" id="WP_248269365.1">
    <property type="nucleotide sequence ID" value="NZ_CP096034.1"/>
</dbReference>
<name>A0ABY4JRJ3_9BACI</name>
<evidence type="ECO:0000256" key="1">
    <source>
        <dbReference type="ARBA" id="ARBA00010982"/>
    </source>
</evidence>
<dbReference type="NCBIfam" id="NF005212">
    <property type="entry name" value="PRK06690.1"/>
    <property type="match status" value="1"/>
</dbReference>
<dbReference type="NCBIfam" id="TIGR01930">
    <property type="entry name" value="AcCoA-C-Actrans"/>
    <property type="match status" value="1"/>
</dbReference>
<dbReference type="Proteomes" id="UP000830639">
    <property type="component" value="Chromosome"/>
</dbReference>
<dbReference type="InterPro" id="IPR020617">
    <property type="entry name" value="Thiolase_C"/>
</dbReference>
<evidence type="ECO:0000256" key="3">
    <source>
        <dbReference type="ARBA" id="ARBA00023315"/>
    </source>
</evidence>
<dbReference type="InterPro" id="IPR020616">
    <property type="entry name" value="Thiolase_N"/>
</dbReference>